<dbReference type="EMBL" id="FNAG01000002">
    <property type="protein sequence ID" value="SDD46271.1"/>
    <property type="molecule type" value="Genomic_DNA"/>
</dbReference>
<dbReference type="RefSeq" id="WP_091240682.1">
    <property type="nucleotide sequence ID" value="NZ_FNAG01000002.1"/>
</dbReference>
<proteinExistence type="predicted"/>
<sequence>MQQDFNFAFESPDQLQAFLESLSGNATLEKRADHFYVFTALPGEADFSFDVAIIPQGFTSVRGGAYFHFLGLFVEAVTGAFGPVTISDK</sequence>
<dbReference type="AlphaFoldDB" id="A0A1G6UYC4"/>
<accession>A0A1G6UYC4</accession>
<evidence type="ECO:0000313" key="2">
    <source>
        <dbReference type="Proteomes" id="UP000199603"/>
    </source>
</evidence>
<gene>
    <name evidence="1" type="ORF">SAMN04488509_102552</name>
</gene>
<dbReference type="OrthoDB" id="7065903at2"/>
<name>A0A1G6UYC4_9GAMM</name>
<organism evidence="1 2">
    <name type="scientific">Aquimonas voraii</name>
    <dbReference type="NCBI Taxonomy" id="265719"/>
    <lineage>
        <taxon>Bacteria</taxon>
        <taxon>Pseudomonadati</taxon>
        <taxon>Pseudomonadota</taxon>
        <taxon>Gammaproteobacteria</taxon>
        <taxon>Lysobacterales</taxon>
        <taxon>Lysobacteraceae</taxon>
        <taxon>Aquimonas</taxon>
    </lineage>
</organism>
<reference evidence="1 2" key="1">
    <citation type="submission" date="2016-10" db="EMBL/GenBank/DDBJ databases">
        <authorList>
            <person name="de Groot N.N."/>
        </authorList>
    </citation>
    <scope>NUCLEOTIDE SEQUENCE [LARGE SCALE GENOMIC DNA]</scope>
    <source>
        <strain evidence="1 2">DSM 16957</strain>
    </source>
</reference>
<evidence type="ECO:0000313" key="1">
    <source>
        <dbReference type="EMBL" id="SDD46271.1"/>
    </source>
</evidence>
<dbReference type="Proteomes" id="UP000199603">
    <property type="component" value="Unassembled WGS sequence"/>
</dbReference>
<protein>
    <submittedName>
        <fullName evidence="1">Uncharacterized protein</fullName>
    </submittedName>
</protein>
<keyword evidence="2" id="KW-1185">Reference proteome</keyword>